<proteinExistence type="predicted"/>
<sequence length="234" mass="27429">MEKLYIHEDFVIDNNMIAVIATDDCDYGKSIVIHNKLGVFFVDRTTKELMNEYHDEFSFGFEISRTIAKENGMRGLLPLVNGKNVYMPLSGKRGGSPDWIGLHFLEDAKQYANYAVFTTESGIKIALSYTKIDLNRQVHDACLISELHLRMIQIFSQQFGRFTLFEENVGLTDKYNHCECKYHLKLPTSWRQMMRYIDNHQYYLAYQMSFFDIGNTKEQGARMKMGIIRKMNHW</sequence>
<reference evidence="2" key="1">
    <citation type="submission" date="2015-07" db="EMBL/GenBank/DDBJ databases">
        <title>Lactobacillus ginsenosidimutans/EMML 3141/ whole genome sequencing.</title>
        <authorList>
            <person name="Kim M.K."/>
            <person name="Im W.-T."/>
            <person name="Srinivasan S."/>
            <person name="Lee J.-J."/>
        </authorList>
    </citation>
    <scope>NUCLEOTIDE SEQUENCE [LARGE SCALE GENOMIC DNA]</scope>
    <source>
        <strain evidence="2">EMML 3041</strain>
    </source>
</reference>
<dbReference type="PATRIC" id="fig|1007676.4.peg.1313"/>
<keyword evidence="2" id="KW-1185">Reference proteome</keyword>
<dbReference type="RefSeq" id="WP_048704420.1">
    <property type="nucleotide sequence ID" value="NZ_CP012034.1"/>
</dbReference>
<name>A0A0H4R0I8_9LACO</name>
<organism evidence="1 2">
    <name type="scientific">Companilactobacillus ginsenosidimutans</name>
    <dbReference type="NCBI Taxonomy" id="1007676"/>
    <lineage>
        <taxon>Bacteria</taxon>
        <taxon>Bacillati</taxon>
        <taxon>Bacillota</taxon>
        <taxon>Bacilli</taxon>
        <taxon>Lactobacillales</taxon>
        <taxon>Lactobacillaceae</taxon>
        <taxon>Companilactobacillus</taxon>
    </lineage>
</organism>
<dbReference type="KEGG" id="lgn:ABM34_06605"/>
<accession>A0A0H4R0I8</accession>
<evidence type="ECO:0000313" key="1">
    <source>
        <dbReference type="EMBL" id="AKP67240.1"/>
    </source>
</evidence>
<dbReference type="AlphaFoldDB" id="A0A0H4R0I8"/>
<dbReference type="STRING" id="1007676.ABM34_06605"/>
<evidence type="ECO:0000313" key="2">
    <source>
        <dbReference type="Proteomes" id="UP000036106"/>
    </source>
</evidence>
<gene>
    <name evidence="1" type="ORF">ABM34_06605</name>
</gene>
<dbReference type="EMBL" id="CP012034">
    <property type="protein sequence ID" value="AKP67240.1"/>
    <property type="molecule type" value="Genomic_DNA"/>
</dbReference>
<dbReference type="Proteomes" id="UP000036106">
    <property type="component" value="Chromosome"/>
</dbReference>
<protein>
    <submittedName>
        <fullName evidence="1">Uncharacterized protein</fullName>
    </submittedName>
</protein>
<dbReference type="OrthoDB" id="2162219at2"/>